<feature type="domain" description="Fimbrial-type adhesion" evidence="6">
    <location>
        <begin position="30"/>
        <end position="176"/>
    </location>
</feature>
<dbReference type="GO" id="GO:0043709">
    <property type="term" value="P:cell adhesion involved in single-species biofilm formation"/>
    <property type="evidence" value="ECO:0007669"/>
    <property type="project" value="TreeGrafter"/>
</dbReference>
<evidence type="ECO:0000313" key="8">
    <source>
        <dbReference type="Proteomes" id="UP000571084"/>
    </source>
</evidence>
<sequence>MQLKLAATIAALTLAGFASQSAMASDGKVNFEGKVAQTTCTNKGENYVNLGVLNLGDATMTDKGTKGLANRFYLKLENCTDFASKNATVKFTGSAVDGDPKLLVNATGAEFATRVGVEIADDNGKQILGVDSKQFTLLGVSNKLLFDARFVRTAETATPMTAGKVVAIAEFDITYQ</sequence>
<comment type="similarity">
    <text evidence="2">Belongs to the fimbrial protein family.</text>
</comment>
<dbReference type="GO" id="GO:0009289">
    <property type="term" value="C:pilus"/>
    <property type="evidence" value="ECO:0007669"/>
    <property type="project" value="UniProtKB-SubCell"/>
</dbReference>
<dbReference type="SUPFAM" id="SSF49401">
    <property type="entry name" value="Bacterial adhesins"/>
    <property type="match status" value="1"/>
</dbReference>
<dbReference type="Pfam" id="PF00419">
    <property type="entry name" value="Fimbrial"/>
    <property type="match status" value="1"/>
</dbReference>
<dbReference type="InterPro" id="IPR008966">
    <property type="entry name" value="Adhesion_dom_sf"/>
</dbReference>
<dbReference type="InterPro" id="IPR050263">
    <property type="entry name" value="Bact_Fimbrial_Adh_Pro"/>
</dbReference>
<name>A0A840RUK2_9BURK</name>
<comment type="subcellular location">
    <subcellularLocation>
        <location evidence="1">Fimbrium</location>
    </subcellularLocation>
</comment>
<protein>
    <submittedName>
        <fullName evidence="7">Type 1 fimbria pilin</fullName>
    </submittedName>
</protein>
<organism evidence="7 8">
    <name type="scientific">Glaciimonas immobilis</name>
    <dbReference type="NCBI Taxonomy" id="728004"/>
    <lineage>
        <taxon>Bacteria</taxon>
        <taxon>Pseudomonadati</taxon>
        <taxon>Pseudomonadota</taxon>
        <taxon>Betaproteobacteria</taxon>
        <taxon>Burkholderiales</taxon>
        <taxon>Oxalobacteraceae</taxon>
        <taxon>Glaciimonas</taxon>
    </lineage>
</organism>
<evidence type="ECO:0000313" key="7">
    <source>
        <dbReference type="EMBL" id="MBB5202267.1"/>
    </source>
</evidence>
<keyword evidence="8" id="KW-1185">Reference proteome</keyword>
<dbReference type="PANTHER" id="PTHR33420:SF12">
    <property type="entry name" value="FIMBRIN-LIKE PROTEIN FIMI-RELATED"/>
    <property type="match status" value="1"/>
</dbReference>
<evidence type="ECO:0000256" key="2">
    <source>
        <dbReference type="ARBA" id="ARBA00006671"/>
    </source>
</evidence>
<dbReference type="AlphaFoldDB" id="A0A840RUK2"/>
<evidence type="ECO:0000256" key="1">
    <source>
        <dbReference type="ARBA" id="ARBA00004561"/>
    </source>
</evidence>
<keyword evidence="3 5" id="KW-0732">Signal</keyword>
<feature type="signal peptide" evidence="5">
    <location>
        <begin position="1"/>
        <end position="24"/>
    </location>
</feature>
<evidence type="ECO:0000256" key="4">
    <source>
        <dbReference type="ARBA" id="ARBA00023263"/>
    </source>
</evidence>
<evidence type="ECO:0000256" key="3">
    <source>
        <dbReference type="ARBA" id="ARBA00022729"/>
    </source>
</evidence>
<dbReference type="InterPro" id="IPR036937">
    <property type="entry name" value="Adhesion_dom_fimbrial_sf"/>
</dbReference>
<dbReference type="Gene3D" id="2.60.40.1090">
    <property type="entry name" value="Fimbrial-type adhesion domain"/>
    <property type="match status" value="1"/>
</dbReference>
<dbReference type="EMBL" id="JACHHQ010000012">
    <property type="protein sequence ID" value="MBB5202267.1"/>
    <property type="molecule type" value="Genomic_DNA"/>
</dbReference>
<evidence type="ECO:0000259" key="6">
    <source>
        <dbReference type="Pfam" id="PF00419"/>
    </source>
</evidence>
<gene>
    <name evidence="7" type="ORF">HNR39_004131</name>
</gene>
<evidence type="ECO:0000256" key="5">
    <source>
        <dbReference type="SAM" id="SignalP"/>
    </source>
</evidence>
<feature type="chain" id="PRO_5032608099" evidence="5">
    <location>
        <begin position="25"/>
        <end position="176"/>
    </location>
</feature>
<dbReference type="InterPro" id="IPR000259">
    <property type="entry name" value="Adhesion_dom_fimbrial"/>
</dbReference>
<dbReference type="Proteomes" id="UP000571084">
    <property type="component" value="Unassembled WGS sequence"/>
</dbReference>
<keyword evidence="4" id="KW-0281">Fimbrium</keyword>
<comment type="caution">
    <text evidence="7">The sequence shown here is derived from an EMBL/GenBank/DDBJ whole genome shotgun (WGS) entry which is preliminary data.</text>
</comment>
<dbReference type="PANTHER" id="PTHR33420">
    <property type="entry name" value="FIMBRIAL SUBUNIT ELFA-RELATED"/>
    <property type="match status" value="1"/>
</dbReference>
<proteinExistence type="inferred from homology"/>
<accession>A0A840RUK2</accession>
<dbReference type="RefSeq" id="WP_168056427.1">
    <property type="nucleotide sequence ID" value="NZ_JAAOZT010000009.1"/>
</dbReference>
<reference evidence="7 8" key="1">
    <citation type="submission" date="2020-08" db="EMBL/GenBank/DDBJ databases">
        <title>Genomic Encyclopedia of Type Strains, Phase IV (KMG-IV): sequencing the most valuable type-strain genomes for metagenomic binning, comparative biology and taxonomic classification.</title>
        <authorList>
            <person name="Goeker M."/>
        </authorList>
    </citation>
    <scope>NUCLEOTIDE SEQUENCE [LARGE SCALE GENOMIC DNA]</scope>
    <source>
        <strain evidence="7 8">DSM 23240</strain>
    </source>
</reference>